<sequence>MEKKGHETRETNTRSLRRIATTTLAKPSVRYTRGDSDAAAYVDSGLSTIPRPRPASSPSFCANTPTRVYLAEHSPDTLASASSWQIQLSTSARPISHSACKVTSCDARGGRASNPSSSLFSSYLKGGFRRQMALVLMVVVAAKKPSDTCRRRMHPKS</sequence>
<accession>A0A067T8V2</accession>
<name>A0A067T8V2_GALM3</name>
<reference evidence="2" key="1">
    <citation type="journal article" date="2014" name="Proc. Natl. Acad. Sci. U.S.A.">
        <title>Extensive sampling of basidiomycete genomes demonstrates inadequacy of the white-rot/brown-rot paradigm for wood decay fungi.</title>
        <authorList>
            <person name="Riley R."/>
            <person name="Salamov A.A."/>
            <person name="Brown D.W."/>
            <person name="Nagy L.G."/>
            <person name="Floudas D."/>
            <person name="Held B.W."/>
            <person name="Levasseur A."/>
            <person name="Lombard V."/>
            <person name="Morin E."/>
            <person name="Otillar R."/>
            <person name="Lindquist E.A."/>
            <person name="Sun H."/>
            <person name="LaButti K.M."/>
            <person name="Schmutz J."/>
            <person name="Jabbour D."/>
            <person name="Luo H."/>
            <person name="Baker S.E."/>
            <person name="Pisabarro A.G."/>
            <person name="Walton J.D."/>
            <person name="Blanchette R.A."/>
            <person name="Henrissat B."/>
            <person name="Martin F."/>
            <person name="Cullen D."/>
            <person name="Hibbett D.S."/>
            <person name="Grigoriev I.V."/>
        </authorList>
    </citation>
    <scope>NUCLEOTIDE SEQUENCE [LARGE SCALE GENOMIC DNA]</scope>
    <source>
        <strain evidence="2">CBS 339.88</strain>
    </source>
</reference>
<dbReference type="HOGENOM" id="CLU_1678032_0_0_1"/>
<dbReference type="EMBL" id="KL142373">
    <property type="protein sequence ID" value="KDR79630.1"/>
    <property type="molecule type" value="Genomic_DNA"/>
</dbReference>
<proteinExistence type="predicted"/>
<evidence type="ECO:0000313" key="1">
    <source>
        <dbReference type="EMBL" id="KDR79630.1"/>
    </source>
</evidence>
<evidence type="ECO:0000313" key="2">
    <source>
        <dbReference type="Proteomes" id="UP000027222"/>
    </source>
</evidence>
<organism evidence="1 2">
    <name type="scientific">Galerina marginata (strain CBS 339.88)</name>
    <dbReference type="NCBI Taxonomy" id="685588"/>
    <lineage>
        <taxon>Eukaryota</taxon>
        <taxon>Fungi</taxon>
        <taxon>Dikarya</taxon>
        <taxon>Basidiomycota</taxon>
        <taxon>Agaricomycotina</taxon>
        <taxon>Agaricomycetes</taxon>
        <taxon>Agaricomycetidae</taxon>
        <taxon>Agaricales</taxon>
        <taxon>Agaricineae</taxon>
        <taxon>Strophariaceae</taxon>
        <taxon>Galerina</taxon>
    </lineage>
</organism>
<protein>
    <submittedName>
        <fullName evidence="1">Uncharacterized protein</fullName>
    </submittedName>
</protein>
<gene>
    <name evidence="1" type="ORF">GALMADRAFT_137425</name>
</gene>
<dbReference type="AlphaFoldDB" id="A0A067T8V2"/>
<dbReference type="Proteomes" id="UP000027222">
    <property type="component" value="Unassembled WGS sequence"/>
</dbReference>
<keyword evidence="2" id="KW-1185">Reference proteome</keyword>